<accession>A0A2P4QY38</accession>
<comment type="caution">
    <text evidence="2">The sequence shown here is derived from an EMBL/GenBank/DDBJ whole genome shotgun (WGS) entry which is preliminary data.</text>
</comment>
<sequence length="96" mass="11579">MSLKLFIFFKNAVIGYVITLISHEFYLISHKFRTNINQNGFYYAYWRICSNNYLFRYVRYDVHMILKKVFQFNEIFIPAGINVISAELYIISISRD</sequence>
<protein>
    <submittedName>
        <fullName evidence="2">Uncharacterized protein</fullName>
    </submittedName>
</protein>
<keyword evidence="1" id="KW-1133">Transmembrane helix</keyword>
<name>A0A2P4QY38_RHIID</name>
<evidence type="ECO:0000256" key="1">
    <source>
        <dbReference type="SAM" id="Phobius"/>
    </source>
</evidence>
<dbReference type="EMBL" id="AUPC02000004">
    <property type="protein sequence ID" value="POG82556.1"/>
    <property type="molecule type" value="Genomic_DNA"/>
</dbReference>
<keyword evidence="1" id="KW-0472">Membrane</keyword>
<feature type="transmembrane region" description="Helical" evidence="1">
    <location>
        <begin position="6"/>
        <end position="28"/>
    </location>
</feature>
<reference evidence="2 3" key="2">
    <citation type="journal article" date="2018" name="New Phytol.">
        <title>High intraspecific genome diversity in the model arbuscular mycorrhizal symbiont Rhizophagus irregularis.</title>
        <authorList>
            <person name="Chen E.C.H."/>
            <person name="Morin E."/>
            <person name="Beaudet D."/>
            <person name="Noel J."/>
            <person name="Yildirir G."/>
            <person name="Ndikumana S."/>
            <person name="Charron P."/>
            <person name="St-Onge C."/>
            <person name="Giorgi J."/>
            <person name="Kruger M."/>
            <person name="Marton T."/>
            <person name="Ropars J."/>
            <person name="Grigoriev I.V."/>
            <person name="Hainaut M."/>
            <person name="Henrissat B."/>
            <person name="Roux C."/>
            <person name="Martin F."/>
            <person name="Corradi N."/>
        </authorList>
    </citation>
    <scope>NUCLEOTIDE SEQUENCE [LARGE SCALE GENOMIC DNA]</scope>
    <source>
        <strain evidence="2 3">DAOM 197198</strain>
    </source>
</reference>
<dbReference type="AlphaFoldDB" id="A0A2P4QY38"/>
<gene>
    <name evidence="2" type="ORF">GLOIN_2v784473</name>
</gene>
<evidence type="ECO:0000313" key="2">
    <source>
        <dbReference type="EMBL" id="POG82556.1"/>
    </source>
</evidence>
<dbReference type="Proteomes" id="UP000018888">
    <property type="component" value="Unassembled WGS sequence"/>
</dbReference>
<evidence type="ECO:0000313" key="3">
    <source>
        <dbReference type="Proteomes" id="UP000018888"/>
    </source>
</evidence>
<proteinExistence type="predicted"/>
<keyword evidence="1" id="KW-0812">Transmembrane</keyword>
<organism evidence="2 3">
    <name type="scientific">Rhizophagus irregularis (strain DAOM 181602 / DAOM 197198 / MUCL 43194)</name>
    <name type="common">Arbuscular mycorrhizal fungus</name>
    <name type="synonym">Glomus intraradices</name>
    <dbReference type="NCBI Taxonomy" id="747089"/>
    <lineage>
        <taxon>Eukaryota</taxon>
        <taxon>Fungi</taxon>
        <taxon>Fungi incertae sedis</taxon>
        <taxon>Mucoromycota</taxon>
        <taxon>Glomeromycotina</taxon>
        <taxon>Glomeromycetes</taxon>
        <taxon>Glomerales</taxon>
        <taxon>Glomeraceae</taxon>
        <taxon>Rhizophagus</taxon>
    </lineage>
</organism>
<reference evidence="2 3" key="1">
    <citation type="journal article" date="2013" name="Proc. Natl. Acad. Sci. U.S.A.">
        <title>Genome of an arbuscular mycorrhizal fungus provides insight into the oldest plant symbiosis.</title>
        <authorList>
            <person name="Tisserant E."/>
            <person name="Malbreil M."/>
            <person name="Kuo A."/>
            <person name="Kohler A."/>
            <person name="Symeonidi A."/>
            <person name="Balestrini R."/>
            <person name="Charron P."/>
            <person name="Duensing N."/>
            <person name="Frei Dit Frey N."/>
            <person name="Gianinazzi-Pearson V."/>
            <person name="Gilbert L.B."/>
            <person name="Handa Y."/>
            <person name="Herr J.R."/>
            <person name="Hijri M."/>
            <person name="Koul R."/>
            <person name="Kawaguchi M."/>
            <person name="Krajinski F."/>
            <person name="Lammers P.J."/>
            <person name="Masclaux F.G."/>
            <person name="Murat C."/>
            <person name="Morin E."/>
            <person name="Ndikumana S."/>
            <person name="Pagni M."/>
            <person name="Petitpierre D."/>
            <person name="Requena N."/>
            <person name="Rosikiewicz P."/>
            <person name="Riley R."/>
            <person name="Saito K."/>
            <person name="San Clemente H."/>
            <person name="Shapiro H."/>
            <person name="van Tuinen D."/>
            <person name="Becard G."/>
            <person name="Bonfante P."/>
            <person name="Paszkowski U."/>
            <person name="Shachar-Hill Y.Y."/>
            <person name="Tuskan G.A."/>
            <person name="Young P.W."/>
            <person name="Sanders I.R."/>
            <person name="Henrissat B."/>
            <person name="Rensing S.A."/>
            <person name="Grigoriev I.V."/>
            <person name="Corradi N."/>
            <person name="Roux C."/>
            <person name="Martin F."/>
        </authorList>
    </citation>
    <scope>NUCLEOTIDE SEQUENCE [LARGE SCALE GENOMIC DNA]</scope>
    <source>
        <strain evidence="2 3">DAOM 197198</strain>
    </source>
</reference>
<keyword evidence="3" id="KW-1185">Reference proteome</keyword>